<feature type="domain" description="Pectinesterase catalytic" evidence="6">
    <location>
        <begin position="133"/>
        <end position="178"/>
    </location>
</feature>
<keyword evidence="8" id="KW-1185">Reference proteome</keyword>
<proteinExistence type="predicted"/>
<gene>
    <name evidence="7" type="ORF">RDI58_003873</name>
</gene>
<feature type="region of interest" description="Disordered" evidence="5">
    <location>
        <begin position="83"/>
        <end position="106"/>
    </location>
</feature>
<dbReference type="InterPro" id="IPR000070">
    <property type="entry name" value="Pectinesterase_cat"/>
</dbReference>
<evidence type="ECO:0000256" key="1">
    <source>
        <dbReference type="ARBA" id="ARBA00005184"/>
    </source>
</evidence>
<evidence type="ECO:0000256" key="5">
    <source>
        <dbReference type="SAM" id="MobiDB-lite"/>
    </source>
</evidence>
<dbReference type="Pfam" id="PF01095">
    <property type="entry name" value="Pectinesterase"/>
    <property type="match status" value="1"/>
</dbReference>
<dbReference type="InterPro" id="IPR012334">
    <property type="entry name" value="Pectin_lyas_fold"/>
</dbReference>
<protein>
    <recommendedName>
        <fullName evidence="6">Pectinesterase catalytic domain-containing protein</fullName>
    </recommendedName>
</protein>
<evidence type="ECO:0000313" key="8">
    <source>
        <dbReference type="Proteomes" id="UP001371456"/>
    </source>
</evidence>
<evidence type="ECO:0000259" key="6">
    <source>
        <dbReference type="Pfam" id="PF01095"/>
    </source>
</evidence>
<organism evidence="7 8">
    <name type="scientific">Solanum bulbocastanum</name>
    <name type="common">Wild potato</name>
    <dbReference type="NCBI Taxonomy" id="147425"/>
    <lineage>
        <taxon>Eukaryota</taxon>
        <taxon>Viridiplantae</taxon>
        <taxon>Streptophyta</taxon>
        <taxon>Embryophyta</taxon>
        <taxon>Tracheophyta</taxon>
        <taxon>Spermatophyta</taxon>
        <taxon>Magnoliopsida</taxon>
        <taxon>eudicotyledons</taxon>
        <taxon>Gunneridae</taxon>
        <taxon>Pentapetalae</taxon>
        <taxon>asterids</taxon>
        <taxon>lamiids</taxon>
        <taxon>Solanales</taxon>
        <taxon>Solanaceae</taxon>
        <taxon>Solanoideae</taxon>
        <taxon>Solaneae</taxon>
        <taxon>Solanum</taxon>
    </lineage>
</organism>
<evidence type="ECO:0000256" key="4">
    <source>
        <dbReference type="ARBA" id="ARBA00047928"/>
    </source>
</evidence>
<dbReference type="GO" id="GO:0030599">
    <property type="term" value="F:pectinesterase activity"/>
    <property type="evidence" value="ECO:0007669"/>
    <property type="project" value="UniProtKB-EC"/>
</dbReference>
<name>A0AAN8U5F5_SOLBU</name>
<dbReference type="SUPFAM" id="SSF51126">
    <property type="entry name" value="Pectin lyase-like"/>
    <property type="match status" value="1"/>
</dbReference>
<keyword evidence="3" id="KW-0063">Aspartyl esterase</keyword>
<evidence type="ECO:0000313" key="7">
    <source>
        <dbReference type="EMBL" id="KAK6796172.1"/>
    </source>
</evidence>
<reference evidence="7 8" key="1">
    <citation type="submission" date="2024-02" db="EMBL/GenBank/DDBJ databases">
        <title>de novo genome assembly of Solanum bulbocastanum strain 11H21.</title>
        <authorList>
            <person name="Hosaka A.J."/>
        </authorList>
    </citation>
    <scope>NUCLEOTIDE SEQUENCE [LARGE SCALE GENOMIC DNA]</scope>
    <source>
        <tissue evidence="7">Young leaves</tissue>
    </source>
</reference>
<dbReference type="Proteomes" id="UP001371456">
    <property type="component" value="Unassembled WGS sequence"/>
</dbReference>
<dbReference type="GO" id="GO:0042545">
    <property type="term" value="P:cell wall modification"/>
    <property type="evidence" value="ECO:0007669"/>
    <property type="project" value="InterPro"/>
</dbReference>
<accession>A0AAN8U5F5</accession>
<comment type="catalytic activity">
    <reaction evidence="4">
        <text>[(1-&gt;4)-alpha-D-galacturonosyl methyl ester](n) + n H2O = [(1-&gt;4)-alpha-D-galacturonosyl](n) + n methanol + n H(+)</text>
        <dbReference type="Rhea" id="RHEA:22380"/>
        <dbReference type="Rhea" id="RHEA-COMP:14570"/>
        <dbReference type="Rhea" id="RHEA-COMP:14573"/>
        <dbReference type="ChEBI" id="CHEBI:15377"/>
        <dbReference type="ChEBI" id="CHEBI:15378"/>
        <dbReference type="ChEBI" id="CHEBI:17790"/>
        <dbReference type="ChEBI" id="CHEBI:140522"/>
        <dbReference type="ChEBI" id="CHEBI:140523"/>
        <dbReference type="EC" id="3.1.1.11"/>
    </reaction>
</comment>
<dbReference type="InterPro" id="IPR011050">
    <property type="entry name" value="Pectin_lyase_fold/virulence"/>
</dbReference>
<comment type="pathway">
    <text evidence="1">Glycan metabolism; pectin degradation; 2-dehydro-3-deoxy-D-gluconate from pectin: step 1/5.</text>
</comment>
<dbReference type="EMBL" id="JBANQN010000002">
    <property type="protein sequence ID" value="KAK6796172.1"/>
    <property type="molecule type" value="Genomic_DNA"/>
</dbReference>
<sequence>MNVAMSDSKRDPLILLAIRVVEDVVKCAATTIGSLPNNSSRGSSSGLLMLQSKNTRNASIGCGCLLDFGRGLVNRNKLQMGSSMSYQEQGGSSSGHGGDAGTHGMRSKSASRLRISMLSLHYFCQGSIDMKWSYKEKVEIGKTKKNLMLVGDGMDATIISGNLNVLDGATTFNSVIVCKNIFFLTITFALFKCHWDWATKAPSCGPSFWSRSVRCQQLQNRCIPGHSLHPHIPSIL</sequence>
<dbReference type="AlphaFoldDB" id="A0AAN8U5F5"/>
<keyword evidence="2" id="KW-0378">Hydrolase</keyword>
<dbReference type="Gene3D" id="2.160.20.10">
    <property type="entry name" value="Single-stranded right-handed beta-helix, Pectin lyase-like"/>
    <property type="match status" value="1"/>
</dbReference>
<evidence type="ECO:0000256" key="2">
    <source>
        <dbReference type="ARBA" id="ARBA00022801"/>
    </source>
</evidence>
<feature type="compositionally biased region" description="Gly residues" evidence="5">
    <location>
        <begin position="92"/>
        <end position="101"/>
    </location>
</feature>
<comment type="caution">
    <text evidence="7">The sequence shown here is derived from an EMBL/GenBank/DDBJ whole genome shotgun (WGS) entry which is preliminary data.</text>
</comment>
<evidence type="ECO:0000256" key="3">
    <source>
        <dbReference type="ARBA" id="ARBA00023085"/>
    </source>
</evidence>